<gene>
    <name evidence="2" type="ORF">NEOLEDRAFT_1143011</name>
</gene>
<dbReference type="EMBL" id="KV425664">
    <property type="protein sequence ID" value="KZT18720.1"/>
    <property type="molecule type" value="Genomic_DNA"/>
</dbReference>
<dbReference type="AlphaFoldDB" id="A0A165MSK0"/>
<keyword evidence="1" id="KW-1133">Transmembrane helix</keyword>
<keyword evidence="1" id="KW-0472">Membrane</keyword>
<evidence type="ECO:0000256" key="1">
    <source>
        <dbReference type="SAM" id="Phobius"/>
    </source>
</evidence>
<proteinExistence type="predicted"/>
<dbReference type="InParanoid" id="A0A165MSK0"/>
<reference evidence="2 3" key="1">
    <citation type="journal article" date="2016" name="Mol. Biol. Evol.">
        <title>Comparative Genomics of Early-Diverging Mushroom-Forming Fungi Provides Insights into the Origins of Lignocellulose Decay Capabilities.</title>
        <authorList>
            <person name="Nagy L.G."/>
            <person name="Riley R."/>
            <person name="Tritt A."/>
            <person name="Adam C."/>
            <person name="Daum C."/>
            <person name="Floudas D."/>
            <person name="Sun H."/>
            <person name="Yadav J.S."/>
            <person name="Pangilinan J."/>
            <person name="Larsson K.H."/>
            <person name="Matsuura K."/>
            <person name="Barry K."/>
            <person name="Labutti K."/>
            <person name="Kuo R."/>
            <person name="Ohm R.A."/>
            <person name="Bhattacharya S.S."/>
            <person name="Shirouzu T."/>
            <person name="Yoshinaga Y."/>
            <person name="Martin F.M."/>
            <person name="Grigoriev I.V."/>
            <person name="Hibbett D.S."/>
        </authorList>
    </citation>
    <scope>NUCLEOTIDE SEQUENCE [LARGE SCALE GENOMIC DNA]</scope>
    <source>
        <strain evidence="2 3">HHB14362 ss-1</strain>
    </source>
</reference>
<feature type="transmembrane region" description="Helical" evidence="1">
    <location>
        <begin position="31"/>
        <end position="52"/>
    </location>
</feature>
<sequence>MCLGLEFCWGGFGILLGVVCLALWWGWCVWVWDFVGVALGFCWGGFEILLGVRDFVGWL</sequence>
<dbReference type="OrthoDB" id="5586934at2759"/>
<name>A0A165MSK0_9AGAM</name>
<evidence type="ECO:0000313" key="3">
    <source>
        <dbReference type="Proteomes" id="UP000076761"/>
    </source>
</evidence>
<evidence type="ECO:0000313" key="2">
    <source>
        <dbReference type="EMBL" id="KZT18720.1"/>
    </source>
</evidence>
<keyword evidence="3" id="KW-1185">Reference proteome</keyword>
<organism evidence="2 3">
    <name type="scientific">Neolentinus lepideus HHB14362 ss-1</name>
    <dbReference type="NCBI Taxonomy" id="1314782"/>
    <lineage>
        <taxon>Eukaryota</taxon>
        <taxon>Fungi</taxon>
        <taxon>Dikarya</taxon>
        <taxon>Basidiomycota</taxon>
        <taxon>Agaricomycotina</taxon>
        <taxon>Agaricomycetes</taxon>
        <taxon>Gloeophyllales</taxon>
        <taxon>Gloeophyllaceae</taxon>
        <taxon>Neolentinus</taxon>
    </lineage>
</organism>
<dbReference type="Proteomes" id="UP000076761">
    <property type="component" value="Unassembled WGS sequence"/>
</dbReference>
<protein>
    <recommendedName>
        <fullName evidence="4">Transmembrane protein</fullName>
    </recommendedName>
</protein>
<accession>A0A165MSK0</accession>
<keyword evidence="1" id="KW-0812">Transmembrane</keyword>
<feature type="transmembrane region" description="Helical" evidence="1">
    <location>
        <begin position="7"/>
        <end position="25"/>
    </location>
</feature>
<evidence type="ECO:0008006" key="4">
    <source>
        <dbReference type="Google" id="ProtNLM"/>
    </source>
</evidence>